<name>A0A9Q9IGR9_9ACTN</name>
<feature type="region of interest" description="Disordered" evidence="1">
    <location>
        <begin position="100"/>
        <end position="143"/>
    </location>
</feature>
<keyword evidence="3" id="KW-1185">Reference proteome</keyword>
<proteinExistence type="predicted"/>
<evidence type="ECO:0000313" key="2">
    <source>
        <dbReference type="EMBL" id="UWZ55772.1"/>
    </source>
</evidence>
<accession>A0A9Q9IGR9</accession>
<sequence>MYLNLHILFSFAAANPNRDDAGSPKSIDYGGATRSRISSQAMTRPKRHSFEAGSDADRTFRSALVAEKITELVEKLIAEAGDTITEQQTAALRATATKTITSLTAKDREKEPKQPKRRGKGAATEPAAADGDTETADADEETVDGPKATLIWLAEKEIRAAAHKAFAGITAGEPPALAIEDFVQSQRTDSLTIAGFGRMFAQRPDLAIEAAIQRSHAFTTHATVSEVDYFTAVDDLRNVDRGAGHLGINELTGGVYYWHANLSVRQLAAAWAGIDRPDAAARLTALFEALMLALPTGRQATTAYHTLPALVLAVPAKLPASLQTAFETPIAARNGSGYLAPSVDGLVREHTRTVAALPSRFRPARYAGTAADTVTSGDHAQPAGSLEDLAAWCAEQVLAAAAQLS</sequence>
<dbReference type="NCBIfam" id="TIGR01869">
    <property type="entry name" value="casC_Cse4"/>
    <property type="match status" value="1"/>
</dbReference>
<gene>
    <name evidence="2" type="primary">cas7e</name>
    <name evidence="2" type="ORF">Daura_06095</name>
</gene>
<dbReference type="InterPro" id="IPR010148">
    <property type="entry name" value="CRISPR-assoc_prot_CT1975"/>
</dbReference>
<evidence type="ECO:0000313" key="3">
    <source>
        <dbReference type="Proteomes" id="UP001058003"/>
    </source>
</evidence>
<protein>
    <submittedName>
        <fullName evidence="2">Type I-E CRISPR-associated protein Cas7/Cse4/CasC</fullName>
    </submittedName>
</protein>
<dbReference type="Proteomes" id="UP001058003">
    <property type="component" value="Chromosome"/>
</dbReference>
<evidence type="ECO:0000256" key="1">
    <source>
        <dbReference type="SAM" id="MobiDB-lite"/>
    </source>
</evidence>
<dbReference type="RefSeq" id="WP_033358558.1">
    <property type="nucleotide sequence ID" value="NZ_CP073767.1"/>
</dbReference>
<dbReference type="Pfam" id="PF09344">
    <property type="entry name" value="Cas_CT1975"/>
    <property type="match status" value="1"/>
</dbReference>
<feature type="compositionally biased region" description="Acidic residues" evidence="1">
    <location>
        <begin position="131"/>
        <end position="143"/>
    </location>
</feature>
<organism evidence="2 3">
    <name type="scientific">Dactylosporangium aurantiacum</name>
    <dbReference type="NCBI Taxonomy" id="35754"/>
    <lineage>
        <taxon>Bacteria</taxon>
        <taxon>Bacillati</taxon>
        <taxon>Actinomycetota</taxon>
        <taxon>Actinomycetes</taxon>
        <taxon>Micromonosporales</taxon>
        <taxon>Micromonosporaceae</taxon>
        <taxon>Dactylosporangium</taxon>
    </lineage>
</organism>
<feature type="region of interest" description="Disordered" evidence="1">
    <location>
        <begin position="19"/>
        <end position="54"/>
    </location>
</feature>
<dbReference type="KEGG" id="daur:Daura_06095"/>
<dbReference type="EMBL" id="CP073767">
    <property type="protein sequence ID" value="UWZ55772.1"/>
    <property type="molecule type" value="Genomic_DNA"/>
</dbReference>
<feature type="compositionally biased region" description="Basic and acidic residues" evidence="1">
    <location>
        <begin position="105"/>
        <end position="114"/>
    </location>
</feature>
<dbReference type="AlphaFoldDB" id="A0A9Q9IGR9"/>
<reference evidence="2" key="1">
    <citation type="submission" date="2021-04" db="EMBL/GenBank/DDBJ databases">
        <title>Dactylosporangium aurantiacum NRRL B-8018 full assembly.</title>
        <authorList>
            <person name="Hartkoorn R.C."/>
            <person name="Beaudoing E."/>
            <person name="Hot D."/>
        </authorList>
    </citation>
    <scope>NUCLEOTIDE SEQUENCE</scope>
    <source>
        <strain evidence="2">NRRL B-8018</strain>
    </source>
</reference>